<organism evidence="2 3">
    <name type="scientific">Aplosporella prunicola CBS 121167</name>
    <dbReference type="NCBI Taxonomy" id="1176127"/>
    <lineage>
        <taxon>Eukaryota</taxon>
        <taxon>Fungi</taxon>
        <taxon>Dikarya</taxon>
        <taxon>Ascomycota</taxon>
        <taxon>Pezizomycotina</taxon>
        <taxon>Dothideomycetes</taxon>
        <taxon>Dothideomycetes incertae sedis</taxon>
        <taxon>Botryosphaeriales</taxon>
        <taxon>Aplosporellaceae</taxon>
        <taxon>Aplosporella</taxon>
    </lineage>
</organism>
<gene>
    <name evidence="2" type="ORF">K452DRAFT_292900</name>
</gene>
<feature type="transmembrane region" description="Helical" evidence="1">
    <location>
        <begin position="69"/>
        <end position="90"/>
    </location>
</feature>
<protein>
    <submittedName>
        <fullName evidence="2">Uncharacterized protein</fullName>
    </submittedName>
</protein>
<reference evidence="2" key="1">
    <citation type="journal article" date="2020" name="Stud. Mycol.">
        <title>101 Dothideomycetes genomes: a test case for predicting lifestyles and emergence of pathogens.</title>
        <authorList>
            <person name="Haridas S."/>
            <person name="Albert R."/>
            <person name="Binder M."/>
            <person name="Bloem J."/>
            <person name="Labutti K."/>
            <person name="Salamov A."/>
            <person name="Andreopoulos B."/>
            <person name="Baker S."/>
            <person name="Barry K."/>
            <person name="Bills G."/>
            <person name="Bluhm B."/>
            <person name="Cannon C."/>
            <person name="Castanera R."/>
            <person name="Culley D."/>
            <person name="Daum C."/>
            <person name="Ezra D."/>
            <person name="Gonzalez J."/>
            <person name="Henrissat B."/>
            <person name="Kuo A."/>
            <person name="Liang C."/>
            <person name="Lipzen A."/>
            <person name="Lutzoni F."/>
            <person name="Magnuson J."/>
            <person name="Mondo S."/>
            <person name="Nolan M."/>
            <person name="Ohm R."/>
            <person name="Pangilinan J."/>
            <person name="Park H.-J."/>
            <person name="Ramirez L."/>
            <person name="Alfaro M."/>
            <person name="Sun H."/>
            <person name="Tritt A."/>
            <person name="Yoshinaga Y."/>
            <person name="Zwiers L.-H."/>
            <person name="Turgeon B."/>
            <person name="Goodwin S."/>
            <person name="Spatafora J."/>
            <person name="Crous P."/>
            <person name="Grigoriev I."/>
        </authorList>
    </citation>
    <scope>NUCLEOTIDE SEQUENCE</scope>
    <source>
        <strain evidence="2">CBS 121167</strain>
    </source>
</reference>
<keyword evidence="1" id="KW-0472">Membrane</keyword>
<dbReference type="EMBL" id="ML995548">
    <property type="protein sequence ID" value="KAF2135843.1"/>
    <property type="molecule type" value="Genomic_DNA"/>
</dbReference>
<keyword evidence="1" id="KW-1133">Transmembrane helix</keyword>
<sequence>MVALPVSLACLTRLLLCIYVDGFVGSVGGCRALSLVLSFCRSVVSLWVVWLFGWLVGGVGNTSSFVRSFVCRLVLAVSSVSIGVGVGAGFSQC</sequence>
<dbReference type="GeneID" id="54298962"/>
<dbReference type="Proteomes" id="UP000799438">
    <property type="component" value="Unassembled WGS sequence"/>
</dbReference>
<accession>A0A6A6AXD5</accession>
<evidence type="ECO:0000256" key="1">
    <source>
        <dbReference type="SAM" id="Phobius"/>
    </source>
</evidence>
<keyword evidence="3" id="KW-1185">Reference proteome</keyword>
<evidence type="ECO:0000313" key="3">
    <source>
        <dbReference type="Proteomes" id="UP000799438"/>
    </source>
</evidence>
<proteinExistence type="predicted"/>
<dbReference type="AlphaFoldDB" id="A0A6A6AXD5"/>
<keyword evidence="1" id="KW-0812">Transmembrane</keyword>
<evidence type="ECO:0000313" key="2">
    <source>
        <dbReference type="EMBL" id="KAF2135843.1"/>
    </source>
</evidence>
<name>A0A6A6AXD5_9PEZI</name>
<feature type="transmembrane region" description="Helical" evidence="1">
    <location>
        <begin position="33"/>
        <end position="57"/>
    </location>
</feature>
<dbReference type="RefSeq" id="XP_033391561.1">
    <property type="nucleotide sequence ID" value="XM_033541466.1"/>
</dbReference>